<keyword evidence="1" id="KW-0472">Membrane</keyword>
<evidence type="ECO:0000256" key="1">
    <source>
        <dbReference type="SAM" id="Phobius"/>
    </source>
</evidence>
<dbReference type="PANTHER" id="PTHR13930">
    <property type="entry name" value="S-ADENOSYL-L-METHIONINE-DEPENDENT TRNA 4-DEMETHYLWYOSINE SYNTHASE"/>
    <property type="match status" value="1"/>
</dbReference>
<dbReference type="InterPro" id="IPR001094">
    <property type="entry name" value="Flavdoxin-like"/>
</dbReference>
<accession>A0A8C0WYG7</accession>
<proteinExistence type="predicted"/>
<dbReference type="InterPro" id="IPR034556">
    <property type="entry name" value="tRNA_wybutosine-synthase"/>
</dbReference>
<dbReference type="Gene3D" id="3.20.20.70">
    <property type="entry name" value="Aldolase class I"/>
    <property type="match status" value="1"/>
</dbReference>
<dbReference type="AlphaFoldDB" id="A0A8C0WYG7"/>
<dbReference type="Ensembl" id="ENSCCNT00000022411.1">
    <property type="protein sequence ID" value="ENSCCNP00000017215.1"/>
    <property type="gene ID" value="ENSCCNG00000017510.1"/>
</dbReference>
<dbReference type="InterPro" id="IPR029039">
    <property type="entry name" value="Flavoprotein-like_sf"/>
</dbReference>
<feature type="transmembrane region" description="Helical" evidence="1">
    <location>
        <begin position="26"/>
        <end position="46"/>
    </location>
</feature>
<dbReference type="Pfam" id="PF00258">
    <property type="entry name" value="Flavodoxin_1"/>
    <property type="match status" value="1"/>
</dbReference>
<dbReference type="GO" id="GO:0010181">
    <property type="term" value="F:FMN binding"/>
    <property type="evidence" value="ECO:0007669"/>
    <property type="project" value="InterPro"/>
</dbReference>
<dbReference type="InterPro" id="IPR013785">
    <property type="entry name" value="Aldolase_TIM"/>
</dbReference>
<keyword evidence="1" id="KW-1133">Transmembrane helix</keyword>
<dbReference type="PRINTS" id="PR00369">
    <property type="entry name" value="FLAVODOXIN"/>
</dbReference>
<evidence type="ECO:0000313" key="3">
    <source>
        <dbReference type="Ensembl" id="ENSCCNP00000017215.1"/>
    </source>
</evidence>
<dbReference type="Gene3D" id="3.40.50.360">
    <property type="match status" value="1"/>
</dbReference>
<reference evidence="3" key="1">
    <citation type="submission" date="2023-09" db="UniProtKB">
        <authorList>
            <consortium name="Ensembl"/>
        </authorList>
    </citation>
    <scope>IDENTIFICATION</scope>
</reference>
<dbReference type="InterPro" id="IPR008254">
    <property type="entry name" value="Flavodoxin/NO_synth"/>
</dbReference>
<evidence type="ECO:0000259" key="2">
    <source>
        <dbReference type="Pfam" id="PF00258"/>
    </source>
</evidence>
<dbReference type="SUPFAM" id="SSF52218">
    <property type="entry name" value="Flavoproteins"/>
    <property type="match status" value="1"/>
</dbReference>
<organism evidence="3">
    <name type="scientific">Castor canadensis</name>
    <name type="common">American beaver</name>
    <dbReference type="NCBI Taxonomy" id="51338"/>
    <lineage>
        <taxon>Eukaryota</taxon>
        <taxon>Metazoa</taxon>
        <taxon>Chordata</taxon>
        <taxon>Craniata</taxon>
        <taxon>Vertebrata</taxon>
        <taxon>Euteleostomi</taxon>
        <taxon>Mammalia</taxon>
        <taxon>Eutheria</taxon>
        <taxon>Euarchontoglires</taxon>
        <taxon>Glires</taxon>
        <taxon>Rodentia</taxon>
        <taxon>Castorimorpha</taxon>
        <taxon>Castoridae</taxon>
        <taxon>Castor</taxon>
    </lineage>
</organism>
<dbReference type="GO" id="GO:0031591">
    <property type="term" value="P:wybutosine biosynthetic process"/>
    <property type="evidence" value="ECO:0007669"/>
    <property type="project" value="TreeGrafter"/>
</dbReference>
<dbReference type="GO" id="GO:0051539">
    <property type="term" value="F:4 iron, 4 sulfur cluster binding"/>
    <property type="evidence" value="ECO:0007669"/>
    <property type="project" value="InterPro"/>
</dbReference>
<sequence length="423" mass="47645">MGLQACPPLDVWGLSPSLFSWWTNRFYIYSGLAFALSLWICLQIIFKKQAKNSQENSTPKATEDLLTNGYITLQKKQIFVSGVKIFYGSQTGDAKQFYAKEVTSLDLPVTVINLKEYDPDDAICLQCVCFFWLPHILMADQLMSAEWFCKWLEEAASDFRFGKTYLKGMRYAVFGLGNSAYSNHFNKVRVLAWMSVLTVCSLEGEGDGDVVKSKHGSIEADFRVGRPSSLQVQALRKERKRSCSGKCTESKCRVKQQGSEGTSWPNWQGDHFVGDRARVLVCSERFIDAGGPEYCVLLPCTLPILDFILSTLTQREEEHLEEETSLFRGTWKNEDGEGRAMITPALREALTKQGYQLIGSHSGVKLCRLGFELRASCLQSRHSITCATPPVHFALVIWGQGFVNYLPWLSLNRDPPNLSFPSS</sequence>
<keyword evidence="1" id="KW-0812">Transmembrane</keyword>
<dbReference type="PANTHER" id="PTHR13930:SF0">
    <property type="entry name" value="S-ADENOSYL-L-METHIONINE-DEPENDENT TRNA 4-DEMETHYLWYOSINE SYNTHASE TYW1-RELATED"/>
    <property type="match status" value="1"/>
</dbReference>
<protein>
    <recommendedName>
        <fullName evidence="2">Flavodoxin-like domain-containing protein</fullName>
    </recommendedName>
</protein>
<feature type="domain" description="Flavodoxin-like" evidence="2">
    <location>
        <begin position="85"/>
        <end position="187"/>
    </location>
</feature>
<name>A0A8C0WYG7_CASCN</name>